<feature type="region of interest" description="Disordered" evidence="4">
    <location>
        <begin position="206"/>
        <end position="237"/>
    </location>
</feature>
<feature type="region of interest" description="Disordered" evidence="4">
    <location>
        <begin position="1"/>
        <end position="88"/>
    </location>
</feature>
<keyword evidence="2 3" id="KW-0813">Transport</keyword>
<gene>
    <name evidence="6" type="ORF">COCNU_01G014650</name>
</gene>
<feature type="region of interest" description="Disordered" evidence="4">
    <location>
        <begin position="493"/>
        <end position="527"/>
    </location>
</feature>
<dbReference type="InterPro" id="IPR016159">
    <property type="entry name" value="Cullin_repeat-like_dom_sf"/>
</dbReference>
<feature type="compositionally biased region" description="Basic and acidic residues" evidence="4">
    <location>
        <begin position="37"/>
        <end position="53"/>
    </location>
</feature>
<evidence type="ECO:0000259" key="5">
    <source>
        <dbReference type="Pfam" id="PF03081"/>
    </source>
</evidence>
<dbReference type="InterPro" id="IPR046364">
    <property type="entry name" value="Exo70_C"/>
</dbReference>
<dbReference type="GO" id="GO:0005546">
    <property type="term" value="F:phosphatidylinositol-4,5-bisphosphate binding"/>
    <property type="evidence" value="ECO:0007669"/>
    <property type="project" value="InterPro"/>
</dbReference>
<dbReference type="GO" id="GO:0000145">
    <property type="term" value="C:exocyst"/>
    <property type="evidence" value="ECO:0007669"/>
    <property type="project" value="InterPro"/>
</dbReference>
<comment type="function">
    <text evidence="3">Component of the exocyst complex.</text>
</comment>
<feature type="compositionally biased region" description="Basic and acidic residues" evidence="4">
    <location>
        <begin position="19"/>
        <end position="29"/>
    </location>
</feature>
<evidence type="ECO:0000256" key="2">
    <source>
        <dbReference type="ARBA" id="ARBA00022448"/>
    </source>
</evidence>
<accession>A0A8K0HVM5</accession>
<dbReference type="EMBL" id="CM017872">
    <property type="protein sequence ID" value="KAG1327531.1"/>
    <property type="molecule type" value="Genomic_DNA"/>
</dbReference>
<protein>
    <recommendedName>
        <fullName evidence="3">Exocyst subunit Exo70 family protein</fullName>
    </recommendedName>
</protein>
<sequence>METKQSPLPKKSNSFSSSSREEKLREFDRNLSLGAIKFEDRQEKKERDDNKEDSIEEEKEDQEEEKGEEKATEEEEASKENVEESEPNFIAISDEIDRFLGVLASLQDVQDQGYEPPELPESTIEKFVDLLEKEIDTYESGERKWSPDHDDTSLLDAFNRVHKLASALTQFSSEPRYNHAMNRTGGVLHHAMAFLEDEFFSLLDENSRGKQQDPGSASSKTKRPPSFSRPQQQHEQVDRFVLPSAESSTNEEYPQTYPPDIVERLRSIAAVMISAGYVTECCEVFSVARRNAFFASLSTLGCEKISIDDVQRMAWDSLEGEIVTWIKAFRHSITVSFPSERELLDIVFSGHQDIADSLFNNLALGAISQLLNFAEAVAMTKLSTEKLFKMLDIYETLRDLTPTIDAIFSIDGNEESSPTSPVMDLKSEISAIRSRLGEAAVATFCDLESSIKTDTGKTPMPGGAVHPLTRYVMNYVKYACEYKNTLEQVFKNYQKTERPSSYDDDRDDEPPGSTSNNDNQSNDSIADDPKPFAAQLMVVMELLHSNLEAKSKLYKDQALCNIFLMNNGGYVMKKIKGAAEIKELLDDAWCWKRSSELRQYHKNYQRETWSKVLACLKDEGLNVRGNVSKPVLKERFKSFNAMIDEIYKTQSSWVVSDEQLQSELRVSISAVVVPAYRSFLGRFSQYLDPGRQTEKYIKFGADDLENCIDELFDGNPFSSMARRRT</sequence>
<feature type="compositionally biased region" description="Low complexity" evidence="4">
    <location>
        <begin position="1"/>
        <end position="18"/>
    </location>
</feature>
<reference evidence="6" key="1">
    <citation type="journal article" date="2017" name="Gigascience">
        <title>The genome draft of coconut (Cocos nucifera).</title>
        <authorList>
            <person name="Xiao Y."/>
            <person name="Xu P."/>
            <person name="Fan H."/>
            <person name="Baudouin L."/>
            <person name="Xia W."/>
            <person name="Bocs S."/>
            <person name="Xu J."/>
            <person name="Li Q."/>
            <person name="Guo A."/>
            <person name="Zhou L."/>
            <person name="Li J."/>
            <person name="Wu Y."/>
            <person name="Ma Z."/>
            <person name="Armero A."/>
            <person name="Issali A.E."/>
            <person name="Liu N."/>
            <person name="Peng M."/>
            <person name="Yang Y."/>
        </authorList>
    </citation>
    <scope>NUCLEOTIDE SEQUENCE</scope>
    <source>
        <tissue evidence="6">Spear leaf of Hainan Tall coconut</tissue>
    </source>
</reference>
<name>A0A8K0HVM5_COCNU</name>
<feature type="domain" description="Exocyst complex subunit Exo70 C-terminal" evidence="5">
    <location>
        <begin position="324"/>
        <end position="710"/>
    </location>
</feature>
<feature type="compositionally biased region" description="Low complexity" evidence="4">
    <location>
        <begin position="513"/>
        <end position="524"/>
    </location>
</feature>
<dbReference type="PANTHER" id="PTHR12542">
    <property type="entry name" value="EXOCYST COMPLEX PROTEIN EXO70"/>
    <property type="match status" value="1"/>
</dbReference>
<dbReference type="Proteomes" id="UP000797356">
    <property type="component" value="Chromosome 1"/>
</dbReference>
<evidence type="ECO:0000256" key="4">
    <source>
        <dbReference type="SAM" id="MobiDB-lite"/>
    </source>
</evidence>
<comment type="similarity">
    <text evidence="1 3">Belongs to the EXO70 family.</text>
</comment>
<evidence type="ECO:0000256" key="3">
    <source>
        <dbReference type="RuleBase" id="RU365026"/>
    </source>
</evidence>
<keyword evidence="3" id="KW-0268">Exocytosis</keyword>
<dbReference type="GO" id="GO:0015031">
    <property type="term" value="P:protein transport"/>
    <property type="evidence" value="ECO:0007669"/>
    <property type="project" value="UniProtKB-KW"/>
</dbReference>
<dbReference type="Pfam" id="PF20669">
    <property type="entry name" value="Exo70_N"/>
    <property type="match status" value="1"/>
</dbReference>
<dbReference type="InterPro" id="IPR004140">
    <property type="entry name" value="Exo70"/>
</dbReference>
<comment type="caution">
    <text evidence="6">The sequence shown here is derived from an EMBL/GenBank/DDBJ whole genome shotgun (WGS) entry which is preliminary data.</text>
</comment>
<feature type="compositionally biased region" description="Basic and acidic residues" evidence="4">
    <location>
        <begin position="494"/>
        <end position="503"/>
    </location>
</feature>
<feature type="compositionally biased region" description="Acidic residues" evidence="4">
    <location>
        <begin position="54"/>
        <end position="77"/>
    </location>
</feature>
<dbReference type="AlphaFoldDB" id="A0A8K0HVM5"/>
<evidence type="ECO:0000256" key="1">
    <source>
        <dbReference type="ARBA" id="ARBA00006756"/>
    </source>
</evidence>
<evidence type="ECO:0000313" key="7">
    <source>
        <dbReference type="Proteomes" id="UP000797356"/>
    </source>
</evidence>
<dbReference type="SUPFAM" id="SSF74788">
    <property type="entry name" value="Cullin repeat-like"/>
    <property type="match status" value="1"/>
</dbReference>
<dbReference type="GO" id="GO:0006887">
    <property type="term" value="P:exocytosis"/>
    <property type="evidence" value="ECO:0007669"/>
    <property type="project" value="UniProtKB-KW"/>
</dbReference>
<dbReference type="Gene3D" id="1.20.1280.170">
    <property type="entry name" value="Exocyst complex component Exo70"/>
    <property type="match status" value="1"/>
</dbReference>
<keyword evidence="7" id="KW-1185">Reference proteome</keyword>
<keyword evidence="3" id="KW-0653">Protein transport</keyword>
<reference evidence="6" key="2">
    <citation type="submission" date="2019-07" db="EMBL/GenBank/DDBJ databases">
        <authorList>
            <person name="Yang Y."/>
            <person name="Bocs S."/>
            <person name="Baudouin L."/>
        </authorList>
    </citation>
    <scope>NUCLEOTIDE SEQUENCE</scope>
    <source>
        <tissue evidence="6">Spear leaf of Hainan Tall coconut</tissue>
    </source>
</reference>
<proteinExistence type="inferred from homology"/>
<dbReference type="OrthoDB" id="1922221at2759"/>
<dbReference type="PANTHER" id="PTHR12542:SF127">
    <property type="entry name" value="EXOCYST COMPLEX COMPONENT EXO70C1"/>
    <property type="match status" value="1"/>
</dbReference>
<evidence type="ECO:0000313" key="6">
    <source>
        <dbReference type="EMBL" id="KAG1327531.1"/>
    </source>
</evidence>
<dbReference type="Pfam" id="PF03081">
    <property type="entry name" value="Exo70_C"/>
    <property type="match status" value="1"/>
</dbReference>
<organism evidence="6 7">
    <name type="scientific">Cocos nucifera</name>
    <name type="common">Coconut palm</name>
    <dbReference type="NCBI Taxonomy" id="13894"/>
    <lineage>
        <taxon>Eukaryota</taxon>
        <taxon>Viridiplantae</taxon>
        <taxon>Streptophyta</taxon>
        <taxon>Embryophyta</taxon>
        <taxon>Tracheophyta</taxon>
        <taxon>Spermatophyta</taxon>
        <taxon>Magnoliopsida</taxon>
        <taxon>Liliopsida</taxon>
        <taxon>Arecaceae</taxon>
        <taxon>Arecoideae</taxon>
        <taxon>Cocoseae</taxon>
        <taxon>Attaleinae</taxon>
        <taxon>Cocos</taxon>
    </lineage>
</organism>